<evidence type="ECO:0000256" key="3">
    <source>
        <dbReference type="ARBA" id="ARBA00022553"/>
    </source>
</evidence>
<dbReference type="PROSITE" id="PS50109">
    <property type="entry name" value="HIS_KIN"/>
    <property type="match status" value="1"/>
</dbReference>
<sequence>MLKRVALWLLILSFLVSLSIANGSVIECNCDDDDDEVFWSVERILFCQRLSDFFIAVAYFSIPMEIVYFVSCSNFPFKWVLFQFGAFIILCGLTHFLSFLTYFGQYTFHLVLALLVSKLLTAVVSMLTAITLITLIPLLLKVKVREFMLKKKTRDLGREVGIIKKQKEAGMHVRMLTQEIRKSLDRHTILYTTLVELSKILDLQNCAIWMPNENRTEMNLMNLSHELRGRNISSMYNMPIQTSDPDVKEIKGSDVVKILDPGSPLAAASSGGSCEPGTVAAIRMPTLKVSNFKGGTPEIVPQCYAILVLVLPSGKDRSWSNQEIEIVRAAADQVAVALSHAAVLEESQHMRDRLMEQNRALQQAREDALRASQARNAFQTVMSHRLRRPIHSISGLLSVLQDEKLGTDQQLLVDAMMKTSNVVSTLMDDVMDTSKKDKVRFPLEMRHFQLHSMIREAACLAKCLCTYRGYNIGIEVDKSLPNHVMGDERRVFQVLLHMVGNLLKGNNGGHLIFRVLPASENDVSWKTRRSNSSTDNVYIRFEILASINRSKAERIISTLPHCTQMYCNNEVEESLSFAVCRRLVHLMQGDICVVLNPEGFDQCMAVIVGFRRQPSIPISIPEYGESSDPSHTRSLLHGVKVLLADYDDMNRGVARKMLEKLGCIVSVVSSGYECLGAIGPAVSSFQIILLDLHLPDVDGFEVTIRIRKHRSRSWPLIIGLAATADEDVSGRCLQIGMNGTIRKPVLLPGLADELQRVLLRASRVMS</sequence>
<dbReference type="KEGG" id="nta:107819565"/>
<dbReference type="PaxDb" id="4097-A0A1S4CIY3"/>
<protein>
    <recommendedName>
        <fullName evidence="19">Ethylene receptor</fullName>
    </recommendedName>
</protein>
<dbReference type="OMA" id="MANHARN"/>
<evidence type="ECO:0000256" key="11">
    <source>
        <dbReference type="ARBA" id="ARBA00022840"/>
    </source>
</evidence>
<evidence type="ECO:0000256" key="5">
    <source>
        <dbReference type="ARBA" id="ARBA00022692"/>
    </source>
</evidence>
<keyword evidence="11 19" id="KW-0067">ATP-binding</keyword>
<evidence type="ECO:0000256" key="10">
    <source>
        <dbReference type="ARBA" id="ARBA00022824"/>
    </source>
</evidence>
<comment type="function">
    <text evidence="19">May act early in the ethylene signal transduction pathway, possibly as an ethylene receptor, or as a regulator of the pathway.</text>
</comment>
<evidence type="ECO:0000256" key="2">
    <source>
        <dbReference type="ARBA" id="ARBA00009842"/>
    </source>
</evidence>
<dbReference type="InterPro" id="IPR058544">
    <property type="entry name" value="ETR1_N"/>
</dbReference>
<dbReference type="SMART" id="SM00448">
    <property type="entry name" value="REC"/>
    <property type="match status" value="1"/>
</dbReference>
<dbReference type="PANTHER" id="PTHR24423">
    <property type="entry name" value="TWO-COMPONENT SENSOR HISTIDINE KINASE"/>
    <property type="match status" value="1"/>
</dbReference>
<evidence type="ECO:0000256" key="27">
    <source>
        <dbReference type="SAM" id="SignalP"/>
    </source>
</evidence>
<dbReference type="GO" id="GO:0010105">
    <property type="term" value="P:negative regulation of ethylene-activated signaling pathway"/>
    <property type="evidence" value="ECO:0007669"/>
    <property type="project" value="UniProtKB-ARBA"/>
</dbReference>
<dbReference type="PIRSF" id="PIRSF026389">
    <property type="entry name" value="Ethyln_sen_HK"/>
    <property type="match status" value="1"/>
</dbReference>
<reference evidence="31" key="2">
    <citation type="submission" date="2025-08" db="UniProtKB">
        <authorList>
            <consortium name="RefSeq"/>
        </authorList>
    </citation>
    <scope>IDENTIFICATION</scope>
</reference>
<feature type="binding site" evidence="21">
    <location>
        <position position="95"/>
    </location>
    <ligand>
        <name>Cu cation</name>
        <dbReference type="ChEBI" id="CHEBI:23378"/>
    </ligand>
</feature>
<accession>A0A1S4CIY3</accession>
<evidence type="ECO:0000256" key="1">
    <source>
        <dbReference type="ARBA" id="ARBA00004477"/>
    </source>
</evidence>
<evidence type="ECO:0000256" key="21">
    <source>
        <dbReference type="PIRSR" id="PIRSR026389-2"/>
    </source>
</evidence>
<feature type="binding site" evidence="20">
    <location>
        <begin position="501"/>
        <end position="504"/>
    </location>
    <ligand>
        <name>ADP</name>
        <dbReference type="ChEBI" id="CHEBI:456216"/>
    </ligand>
</feature>
<keyword evidence="13 19" id="KW-0186">Copper</keyword>
<feature type="transmembrane region" description="Helical" evidence="26">
    <location>
        <begin position="53"/>
        <end position="72"/>
    </location>
</feature>
<dbReference type="Gene3D" id="1.10.287.130">
    <property type="match status" value="1"/>
</dbReference>
<reference evidence="30" key="1">
    <citation type="journal article" date="2014" name="Nat. Commun.">
        <title>The tobacco genome sequence and its comparison with those of tomato and potato.</title>
        <authorList>
            <person name="Sierro N."/>
            <person name="Battey J.N."/>
            <person name="Ouadi S."/>
            <person name="Bakaher N."/>
            <person name="Bovet L."/>
            <person name="Willig A."/>
            <person name="Goepfert S."/>
            <person name="Peitsch M.C."/>
            <person name="Ivanov N.V."/>
        </authorList>
    </citation>
    <scope>NUCLEOTIDE SEQUENCE [LARGE SCALE GENOMIC DNA]</scope>
</reference>
<feature type="domain" description="Histidine kinase" evidence="28">
    <location>
        <begin position="381"/>
        <end position="620"/>
    </location>
</feature>
<feature type="binding site" evidence="21">
    <location>
        <position position="91"/>
    </location>
    <ligand>
        <name>Cu cation</name>
        <dbReference type="ChEBI" id="CHEBI:23378"/>
    </ligand>
</feature>
<dbReference type="InterPro" id="IPR036890">
    <property type="entry name" value="HATPase_C_sf"/>
</dbReference>
<organism evidence="30 31">
    <name type="scientific">Nicotiana tabacum</name>
    <name type="common">Common tobacco</name>
    <dbReference type="NCBI Taxonomy" id="4097"/>
    <lineage>
        <taxon>Eukaryota</taxon>
        <taxon>Viridiplantae</taxon>
        <taxon>Streptophyta</taxon>
        <taxon>Embryophyta</taxon>
        <taxon>Tracheophyta</taxon>
        <taxon>Spermatophyta</taxon>
        <taxon>Magnoliopsida</taxon>
        <taxon>eudicotyledons</taxon>
        <taxon>Gunneridae</taxon>
        <taxon>Pentapetalae</taxon>
        <taxon>asterids</taxon>
        <taxon>lamiids</taxon>
        <taxon>Solanales</taxon>
        <taxon>Solanaceae</taxon>
        <taxon>Nicotianoideae</taxon>
        <taxon>Nicotianeae</taxon>
        <taxon>Nicotiana</taxon>
    </lineage>
</organism>
<feature type="coiled-coil region" evidence="25">
    <location>
        <begin position="344"/>
        <end position="374"/>
    </location>
</feature>
<proteinExistence type="inferred from homology"/>
<feature type="modified residue" description="4-aspartylphosphate" evidence="24">
    <location>
        <position position="691"/>
    </location>
</feature>
<keyword evidence="5 26" id="KW-0812">Transmembrane</keyword>
<dbReference type="GO" id="GO:0004674">
    <property type="term" value="F:protein serine/threonine kinase activity"/>
    <property type="evidence" value="ECO:0007669"/>
    <property type="project" value="UniProtKB-ARBA"/>
</dbReference>
<evidence type="ECO:0000256" key="19">
    <source>
        <dbReference type="PIRNR" id="PIRNR026389"/>
    </source>
</evidence>
<name>A0A1S4CIY3_TOBAC</name>
<evidence type="ECO:0000256" key="25">
    <source>
        <dbReference type="SAM" id="Coils"/>
    </source>
</evidence>
<dbReference type="Gene3D" id="3.30.565.10">
    <property type="entry name" value="Histidine kinase-like ATPase, C-terminal domain"/>
    <property type="match status" value="1"/>
</dbReference>
<evidence type="ECO:0000256" key="15">
    <source>
        <dbReference type="ARBA" id="ARBA00023136"/>
    </source>
</evidence>
<evidence type="ECO:0000256" key="16">
    <source>
        <dbReference type="ARBA" id="ARBA00023157"/>
    </source>
</evidence>
<keyword evidence="25" id="KW-0175">Coiled coil</keyword>
<dbReference type="GO" id="GO:0000155">
    <property type="term" value="F:phosphorelay sensor kinase activity"/>
    <property type="evidence" value="ECO:0007669"/>
    <property type="project" value="InterPro"/>
</dbReference>
<comment type="similarity">
    <text evidence="2 19">Belongs to the ethylene receptor family.</text>
</comment>
<comment type="function">
    <text evidence="18">Ethylene receptor related to bacterial two-component regulators. Acts as a redundant negative regulator of ethylene signaling.</text>
</comment>
<comment type="subcellular location">
    <subcellularLocation>
        <location evidence="1">Endoplasmic reticulum membrane</location>
        <topology evidence="1">Multi-pass membrane protein</topology>
    </subcellularLocation>
</comment>
<dbReference type="Gene3D" id="3.30.450.40">
    <property type="match status" value="1"/>
</dbReference>
<dbReference type="PANTHER" id="PTHR24423:SF635">
    <property type="entry name" value="ETHYLENE RECEPTOR"/>
    <property type="match status" value="1"/>
</dbReference>
<evidence type="ECO:0000256" key="12">
    <source>
        <dbReference type="ARBA" id="ARBA00022989"/>
    </source>
</evidence>
<dbReference type="GO" id="GO:0005789">
    <property type="term" value="C:endoplasmic reticulum membrane"/>
    <property type="evidence" value="ECO:0007669"/>
    <property type="project" value="UniProtKB-SubCell"/>
</dbReference>
<dbReference type="RefSeq" id="XP_016501172.1">
    <property type="nucleotide sequence ID" value="XM_016645686.1"/>
</dbReference>
<keyword evidence="30" id="KW-1185">Reference proteome</keyword>
<dbReference type="InterPro" id="IPR003661">
    <property type="entry name" value="HisK_dim/P_dom"/>
</dbReference>
<keyword evidence="4 19" id="KW-0808">Transferase</keyword>
<evidence type="ECO:0000256" key="26">
    <source>
        <dbReference type="SAM" id="Phobius"/>
    </source>
</evidence>
<feature type="transmembrane region" description="Helical" evidence="26">
    <location>
        <begin position="110"/>
        <end position="140"/>
    </location>
</feature>
<dbReference type="GeneID" id="107819565"/>
<dbReference type="InterPro" id="IPR029016">
    <property type="entry name" value="GAF-like_dom_sf"/>
</dbReference>
<evidence type="ECO:0000256" key="23">
    <source>
        <dbReference type="PIRSR" id="PIRSR026389-4"/>
    </source>
</evidence>
<dbReference type="GO" id="GO:0051740">
    <property type="term" value="F:ethylene binding"/>
    <property type="evidence" value="ECO:0000318"/>
    <property type="project" value="GO_Central"/>
</dbReference>
<feature type="chain" id="PRO_5015069966" description="Ethylene receptor" evidence="27">
    <location>
        <begin position="22"/>
        <end position="766"/>
    </location>
</feature>
<dbReference type="InterPro" id="IPR001789">
    <property type="entry name" value="Sig_transdc_resp-reg_receiver"/>
</dbReference>
<evidence type="ECO:0000256" key="7">
    <source>
        <dbReference type="ARBA" id="ARBA00022741"/>
    </source>
</evidence>
<evidence type="ECO:0000256" key="4">
    <source>
        <dbReference type="ARBA" id="ARBA00022679"/>
    </source>
</evidence>
<dbReference type="Pfam" id="PF00512">
    <property type="entry name" value="HisKA"/>
    <property type="match status" value="1"/>
</dbReference>
<comment type="cofactor">
    <cofactor evidence="21">
        <name>Cu cation</name>
        <dbReference type="ChEBI" id="CHEBI:23378"/>
    </cofactor>
    <text evidence="21">Binds 1 copper ion per dimer.</text>
</comment>
<evidence type="ECO:0000313" key="31">
    <source>
        <dbReference type="RefSeq" id="XP_016501172.1"/>
    </source>
</evidence>
<dbReference type="GO" id="GO:0046872">
    <property type="term" value="F:metal ion binding"/>
    <property type="evidence" value="ECO:0007669"/>
    <property type="project" value="UniProtKB-UniRule"/>
</dbReference>
<dbReference type="Pfam" id="PF00072">
    <property type="entry name" value="Response_reg"/>
    <property type="match status" value="1"/>
</dbReference>
<dbReference type="SUPFAM" id="SSF47384">
    <property type="entry name" value="Homodimeric domain of signal transducing histidine kinase"/>
    <property type="match status" value="1"/>
</dbReference>
<dbReference type="Gene3D" id="3.40.50.2300">
    <property type="match status" value="1"/>
</dbReference>
<keyword evidence="8 19" id="KW-0936">Ethylene signaling pathway</keyword>
<keyword evidence="7 19" id="KW-0547">Nucleotide-binding</keyword>
<feature type="signal peptide" evidence="27">
    <location>
        <begin position="1"/>
        <end position="21"/>
    </location>
</feature>
<dbReference type="GO" id="GO:0005783">
    <property type="term" value="C:endoplasmic reticulum"/>
    <property type="evidence" value="ECO:0000318"/>
    <property type="project" value="GO_Central"/>
</dbReference>
<dbReference type="CDD" id="cd00082">
    <property type="entry name" value="HisKA"/>
    <property type="match status" value="1"/>
</dbReference>
<dbReference type="InterPro" id="IPR036097">
    <property type="entry name" value="HisK_dim/P_sf"/>
</dbReference>
<dbReference type="FunFam" id="1.10.287.130:FF:000087">
    <property type="entry name" value="Ethylene receptor 4"/>
    <property type="match status" value="1"/>
</dbReference>
<dbReference type="SUPFAM" id="SSF55874">
    <property type="entry name" value="ATPase domain of HSP90 chaperone/DNA topoisomerase II/histidine kinase"/>
    <property type="match status" value="1"/>
</dbReference>
<dbReference type="PROSITE" id="PS50110">
    <property type="entry name" value="RESPONSE_REGULATORY"/>
    <property type="match status" value="1"/>
</dbReference>
<keyword evidence="9 19" id="KW-0418">Kinase</keyword>
<dbReference type="SMART" id="SM00065">
    <property type="entry name" value="GAF"/>
    <property type="match status" value="1"/>
</dbReference>
<dbReference type="InterPro" id="IPR003018">
    <property type="entry name" value="GAF"/>
</dbReference>
<feature type="domain" description="Response regulatory" evidence="29">
    <location>
        <begin position="640"/>
        <end position="758"/>
    </location>
</feature>
<evidence type="ECO:0000256" key="13">
    <source>
        <dbReference type="ARBA" id="ARBA00023008"/>
    </source>
</evidence>
<dbReference type="STRING" id="4097.A0A1S4CIY3"/>
<keyword evidence="10 19" id="KW-0256">Endoplasmic reticulum</keyword>
<keyword evidence="15 19" id="KW-0472">Membrane</keyword>
<dbReference type="InterPro" id="IPR011006">
    <property type="entry name" value="CheY-like_superfamily"/>
</dbReference>
<dbReference type="OrthoDB" id="60033at2759"/>
<gene>
    <name evidence="31" type="primary">LOC107819565</name>
</gene>
<keyword evidence="12 26" id="KW-1133">Transmembrane helix</keyword>
<feature type="transmembrane region" description="Helical" evidence="26">
    <location>
        <begin position="79"/>
        <end position="104"/>
    </location>
</feature>
<evidence type="ECO:0000256" key="8">
    <source>
        <dbReference type="ARBA" id="ARBA00022745"/>
    </source>
</evidence>
<evidence type="ECO:0000256" key="17">
    <source>
        <dbReference type="ARBA" id="ARBA00023170"/>
    </source>
</evidence>
<evidence type="ECO:0000256" key="18">
    <source>
        <dbReference type="ARBA" id="ARBA00056860"/>
    </source>
</evidence>
<dbReference type="SUPFAM" id="SSF52172">
    <property type="entry name" value="CheY-like"/>
    <property type="match status" value="1"/>
</dbReference>
<dbReference type="SMART" id="SM00388">
    <property type="entry name" value="HisKA"/>
    <property type="match status" value="1"/>
</dbReference>
<keyword evidence="3 24" id="KW-0597">Phosphoprotein</keyword>
<keyword evidence="6 19" id="KW-0479">Metal-binding</keyword>
<evidence type="ECO:0000259" key="28">
    <source>
        <dbReference type="PROSITE" id="PS50109"/>
    </source>
</evidence>
<evidence type="ECO:0000259" key="29">
    <source>
        <dbReference type="PROSITE" id="PS50110"/>
    </source>
</evidence>
<dbReference type="GO" id="GO:0038199">
    <property type="term" value="F:ethylene receptor activity"/>
    <property type="evidence" value="ECO:0000318"/>
    <property type="project" value="GO_Central"/>
</dbReference>
<dbReference type="CDD" id="cd16938">
    <property type="entry name" value="HATPase_ETR2_ERS2-EIN4-like"/>
    <property type="match status" value="1"/>
</dbReference>
<feature type="disulfide bond" description="Interchain" evidence="22">
    <location>
        <position position="30"/>
    </location>
</feature>
<dbReference type="Pfam" id="PF01590">
    <property type="entry name" value="GAF"/>
    <property type="match status" value="1"/>
</dbReference>
<evidence type="ECO:0000256" key="24">
    <source>
        <dbReference type="PROSITE-ProRule" id="PRU00169"/>
    </source>
</evidence>
<feature type="disulfide bond" description="Interchain" evidence="22">
    <location>
        <position position="28"/>
    </location>
</feature>
<dbReference type="InterPro" id="IPR014525">
    <property type="entry name" value="ETR"/>
</dbReference>
<dbReference type="SUPFAM" id="SSF55781">
    <property type="entry name" value="GAF domain-like"/>
    <property type="match status" value="1"/>
</dbReference>
<evidence type="ECO:0000256" key="9">
    <source>
        <dbReference type="ARBA" id="ARBA00022777"/>
    </source>
</evidence>
<keyword evidence="16 22" id="KW-1015">Disulfide bond</keyword>
<dbReference type="InterPro" id="IPR005467">
    <property type="entry name" value="His_kinase_dom"/>
</dbReference>
<dbReference type="Proteomes" id="UP000790787">
    <property type="component" value="Chromosome 14"/>
</dbReference>
<keyword evidence="14 19" id="KW-0902">Two-component regulatory system</keyword>
<evidence type="ECO:0000256" key="14">
    <source>
        <dbReference type="ARBA" id="ARBA00023012"/>
    </source>
</evidence>
<dbReference type="AlphaFoldDB" id="A0A1S4CIY3"/>
<evidence type="ECO:0000256" key="22">
    <source>
        <dbReference type="PIRSR" id="PIRSR026389-3"/>
    </source>
</evidence>
<dbReference type="GO" id="GO:0005524">
    <property type="term" value="F:ATP binding"/>
    <property type="evidence" value="ECO:0007669"/>
    <property type="project" value="UniProtKB-UniRule"/>
</dbReference>
<evidence type="ECO:0000256" key="6">
    <source>
        <dbReference type="ARBA" id="ARBA00022723"/>
    </source>
</evidence>
<keyword evidence="17 19" id="KW-0675">Receptor</keyword>
<evidence type="ECO:0000313" key="30">
    <source>
        <dbReference type="Proteomes" id="UP000790787"/>
    </source>
</evidence>
<dbReference type="Pfam" id="PF25487">
    <property type="entry name" value="ETR1_N"/>
    <property type="match status" value="1"/>
</dbReference>
<feature type="cross-link" description="Glycyl lysine isopeptide (Lys-Gly) (interchain with G-Cter in ubiquitin)" evidence="23">
    <location>
        <position position="743"/>
    </location>
</feature>
<keyword evidence="27" id="KW-0732">Signal</keyword>
<evidence type="ECO:0000256" key="20">
    <source>
        <dbReference type="PIRSR" id="PIRSR026389-1"/>
    </source>
</evidence>